<evidence type="ECO:0000313" key="1">
    <source>
        <dbReference type="EMBL" id="SKA67267.1"/>
    </source>
</evidence>
<name>A0A1T4VQP6_9GAMM</name>
<dbReference type="OrthoDB" id="5405204at2"/>
<keyword evidence="2" id="KW-1185">Reference proteome</keyword>
<gene>
    <name evidence="1" type="ORF">SAMN02745132_04196</name>
</gene>
<dbReference type="Proteomes" id="UP000190162">
    <property type="component" value="Unassembled WGS sequence"/>
</dbReference>
<dbReference type="EMBL" id="FUXU01000092">
    <property type="protein sequence ID" value="SKA67267.1"/>
    <property type="molecule type" value="Genomic_DNA"/>
</dbReference>
<evidence type="ECO:0000313" key="2">
    <source>
        <dbReference type="Proteomes" id="UP000190162"/>
    </source>
</evidence>
<dbReference type="AlphaFoldDB" id="A0A1T4VQP6"/>
<dbReference type="RefSeq" id="WP_078754309.1">
    <property type="nucleotide sequence ID" value="NZ_FUXU01000092.1"/>
</dbReference>
<proteinExistence type="predicted"/>
<reference evidence="2" key="1">
    <citation type="submission" date="2017-02" db="EMBL/GenBank/DDBJ databases">
        <authorList>
            <person name="Varghese N."/>
            <person name="Submissions S."/>
        </authorList>
    </citation>
    <scope>NUCLEOTIDE SEQUENCE [LARGE SCALE GENOMIC DNA]</scope>
    <source>
        <strain evidence="2">DSM 22720</strain>
    </source>
</reference>
<organism evidence="1 2">
    <name type="scientific">Enterovibrio nigricans DSM 22720</name>
    <dbReference type="NCBI Taxonomy" id="1121868"/>
    <lineage>
        <taxon>Bacteria</taxon>
        <taxon>Pseudomonadati</taxon>
        <taxon>Pseudomonadota</taxon>
        <taxon>Gammaproteobacteria</taxon>
        <taxon>Vibrionales</taxon>
        <taxon>Vibrionaceae</taxon>
        <taxon>Enterovibrio</taxon>
    </lineage>
</organism>
<protein>
    <submittedName>
        <fullName evidence="1">Uncharacterized protein</fullName>
    </submittedName>
</protein>
<accession>A0A1T4VQP6</accession>
<sequence>MLRSLLTFLSLLTILPGCTSHYETQPTLFLGDTMQCVSQLTDFYHQIEATRTYPLPYVQDERFPFLAFDRFSTSLSQSLNDTRSKEQWIRYVGKLGDTQLENALKLHPAKTSNAALLRECQANLTTQSAKNAAFWMSIIEQPPKVSTDYQHWKRVLGAYPLASFVAEGRIKEEQAHIQSTFHRPLKQEYRYGDTPSSHVDTNAILASALQQSTLNWPLLSESQEVALLRHFAPVVSVETLSRDDLPGRLTFNHYNDAILDTTQPTIYQGVTYTRFQGNVLVQLNYVLWFAARTAKTAFDPYAGKFDAINLRLTLDHSGQPFIFDSIHQCGCFHMVYALSPTLSFSSDEGERPISVTLPQPDENDRLHVSLSAGEHMITQVEFTDNIQPQLPVSTLSWQQVSTVPITNGEYRSPFDREGILTESARGERWFLWPFGVRSPGAMRQQGKHAIAFIGERHFDDALLFEELLLVE</sequence>